<organism evidence="3 4">
    <name type="scientific">Bacillus safensis</name>
    <dbReference type="NCBI Taxonomy" id="561879"/>
    <lineage>
        <taxon>Bacteria</taxon>
        <taxon>Bacillati</taxon>
        <taxon>Bacillota</taxon>
        <taxon>Bacilli</taxon>
        <taxon>Bacillales</taxon>
        <taxon>Bacillaceae</taxon>
        <taxon>Bacillus</taxon>
    </lineage>
</organism>
<protein>
    <recommendedName>
        <fullName evidence="2">RecJ OB domain-containing protein</fullName>
    </recommendedName>
</protein>
<feature type="domain" description="RecJ OB" evidence="2">
    <location>
        <begin position="38"/>
        <end position="113"/>
    </location>
</feature>
<proteinExistence type="predicted"/>
<dbReference type="Proteomes" id="UP000464658">
    <property type="component" value="Chromosome"/>
</dbReference>
<dbReference type="Pfam" id="PF17768">
    <property type="entry name" value="RecJ_OB"/>
    <property type="match status" value="1"/>
</dbReference>
<dbReference type="InterPro" id="IPR041122">
    <property type="entry name" value="RecJ_OB"/>
</dbReference>
<keyword evidence="1" id="KW-0378">Hydrolase</keyword>
<gene>
    <name evidence="3" type="ORF">BsIDN1_47800</name>
</gene>
<dbReference type="EMBL" id="AP021906">
    <property type="protein sequence ID" value="BBP91162.1"/>
    <property type="molecule type" value="Genomic_DNA"/>
</dbReference>
<evidence type="ECO:0000259" key="2">
    <source>
        <dbReference type="Pfam" id="PF17768"/>
    </source>
</evidence>
<name>A0A5S9MEW6_BACIA</name>
<dbReference type="GO" id="GO:0016787">
    <property type="term" value="F:hydrolase activity"/>
    <property type="evidence" value="ECO:0007669"/>
    <property type="project" value="UniProtKB-KW"/>
</dbReference>
<evidence type="ECO:0000313" key="3">
    <source>
        <dbReference type="EMBL" id="BBP91162.1"/>
    </source>
</evidence>
<reference evidence="3 4" key="1">
    <citation type="submission" date="2019-12" db="EMBL/GenBank/DDBJ databases">
        <title>Full genome sequence of a Bacillus safensis strain isolated from commercially available natto in Indonesia.</title>
        <authorList>
            <person name="Yoshida M."/>
            <person name="Uomi M."/>
            <person name="Waturangi D."/>
            <person name="Ekaputri J.J."/>
            <person name="Setiamarga D.H.E."/>
        </authorList>
    </citation>
    <scope>NUCLEOTIDE SEQUENCE [LARGE SCALE GENOMIC DNA]</scope>
    <source>
        <strain evidence="3 4">IDN1</strain>
    </source>
</reference>
<evidence type="ECO:0000256" key="1">
    <source>
        <dbReference type="ARBA" id="ARBA00022801"/>
    </source>
</evidence>
<dbReference type="InterPro" id="IPR051673">
    <property type="entry name" value="SSDNA_exonuclease_RecJ"/>
</dbReference>
<dbReference type="PANTHER" id="PTHR30255:SF2">
    <property type="entry name" value="SINGLE-STRANDED-DNA-SPECIFIC EXONUCLEASE RECJ"/>
    <property type="match status" value="1"/>
</dbReference>
<sequence>MAAGMTLRADDVALLRERLNQYANETLTEEDFIPIQRVDAVCKVDELTVEAIEEAGMLSPFGMSNPKPFIMIEDAKLEDIRTIGANHNHIKMSLKDEDKLLDCVGFSPREIKKKKLFQEAAFP</sequence>
<dbReference type="PANTHER" id="PTHR30255">
    <property type="entry name" value="SINGLE-STRANDED-DNA-SPECIFIC EXONUCLEASE RECJ"/>
    <property type="match status" value="1"/>
</dbReference>
<accession>A0A5S9MEW6</accession>
<evidence type="ECO:0000313" key="4">
    <source>
        <dbReference type="Proteomes" id="UP000464658"/>
    </source>
</evidence>
<dbReference type="AlphaFoldDB" id="A0A5S9MEW6"/>
<dbReference type="Gene3D" id="2.40.50.460">
    <property type="match status" value="1"/>
</dbReference>